<evidence type="ECO:0000259" key="1">
    <source>
        <dbReference type="Pfam" id="PF00534"/>
    </source>
</evidence>
<gene>
    <name evidence="3" type="ORF">G7B40_007070</name>
</gene>
<dbReference type="AlphaFoldDB" id="A0AAP5M955"/>
<comment type="caution">
    <text evidence="3">The sequence shown here is derived from an EMBL/GenBank/DDBJ whole genome shotgun (WGS) entry which is preliminary data.</text>
</comment>
<sequence>MLNSSKQLRVLHICQRDDIATGGSVRVAAEYVKRLPNHEVDAHCLFLYGSPGYFQSELDKRAHYLNIKNSRDILKFGRLSKFLQQFQPQIIHHHDGLLWSHLLTFFHPGKIKIAHAHLGTQRKISLSRGAVAGWLQRQSTNLLICISEYTRKNEIEQGGYLPNRTYVLYNGVDRHRFHPATTTQRTIARKQLQLSNDVFVVGFVGRLHCAMKGTDDFLRIIALLPPNFWGLVVGSGADSEQLKQLAKMLNISERVVFTGSIEKTITAYHAMDIFCLTSYWEPFGLVVGEAMACRVPVVALSCTGGVNELLTKETGRLLSNRDLQKMAQIVVETLEKPETFRQLIINSELRLQENHNWDNNTLRLANLYKNLLFSSEY</sequence>
<dbReference type="CDD" id="cd03801">
    <property type="entry name" value="GT4_PimA-like"/>
    <property type="match status" value="1"/>
</dbReference>
<feature type="domain" description="Glycosyltransferase subfamily 4-like N-terminal" evidence="2">
    <location>
        <begin position="22"/>
        <end position="175"/>
    </location>
</feature>
<accession>A0AAP5M955</accession>
<dbReference type="InterPro" id="IPR028098">
    <property type="entry name" value="Glyco_trans_4-like_N"/>
</dbReference>
<dbReference type="GO" id="GO:0016758">
    <property type="term" value="F:hexosyltransferase activity"/>
    <property type="evidence" value="ECO:0007669"/>
    <property type="project" value="TreeGrafter"/>
</dbReference>
<name>A0AAP5M955_9CYAN</name>
<evidence type="ECO:0000259" key="2">
    <source>
        <dbReference type="Pfam" id="PF13439"/>
    </source>
</evidence>
<reference evidence="4" key="1">
    <citation type="journal article" date="2021" name="Science">
        <title>Hunting the eagle killer: A cyanobacterial neurotoxin causes vacuolar myelinopathy.</title>
        <authorList>
            <person name="Breinlinger S."/>
            <person name="Phillips T.J."/>
            <person name="Haram B.N."/>
            <person name="Mares J."/>
            <person name="Martinez Yerena J.A."/>
            <person name="Hrouzek P."/>
            <person name="Sobotka R."/>
            <person name="Henderson W.M."/>
            <person name="Schmieder P."/>
            <person name="Williams S.M."/>
            <person name="Lauderdale J.D."/>
            <person name="Wilde H.D."/>
            <person name="Gerrin W."/>
            <person name="Kust A."/>
            <person name="Washington J.W."/>
            <person name="Wagner C."/>
            <person name="Geier B."/>
            <person name="Liebeke M."/>
            <person name="Enke H."/>
            <person name="Niedermeyer T.H.J."/>
            <person name="Wilde S.B."/>
        </authorList>
    </citation>
    <scope>NUCLEOTIDE SEQUENCE [LARGE SCALE GENOMIC DNA]</scope>
    <source>
        <strain evidence="4">Thurmond2011</strain>
    </source>
</reference>
<organism evidence="3 4">
    <name type="scientific">Aetokthonos hydrillicola Thurmond2011</name>
    <dbReference type="NCBI Taxonomy" id="2712845"/>
    <lineage>
        <taxon>Bacteria</taxon>
        <taxon>Bacillati</taxon>
        <taxon>Cyanobacteriota</taxon>
        <taxon>Cyanophyceae</taxon>
        <taxon>Nostocales</taxon>
        <taxon>Hapalosiphonaceae</taxon>
        <taxon>Aetokthonos</taxon>
    </lineage>
</organism>
<protein>
    <submittedName>
        <fullName evidence="3">Glycosyltransferase family 4 protein</fullName>
    </submittedName>
</protein>
<dbReference type="InterPro" id="IPR001296">
    <property type="entry name" value="Glyco_trans_1"/>
</dbReference>
<dbReference type="Pfam" id="PF13439">
    <property type="entry name" value="Glyco_transf_4"/>
    <property type="match status" value="1"/>
</dbReference>
<dbReference type="EMBL" id="JAALHA020000002">
    <property type="protein sequence ID" value="MDR9894333.1"/>
    <property type="molecule type" value="Genomic_DNA"/>
</dbReference>
<feature type="domain" description="Glycosyl transferase family 1" evidence="1">
    <location>
        <begin position="185"/>
        <end position="347"/>
    </location>
</feature>
<dbReference type="RefSeq" id="WP_208349791.1">
    <property type="nucleotide sequence ID" value="NZ_JAALHA020000002.1"/>
</dbReference>
<dbReference type="PANTHER" id="PTHR45947">
    <property type="entry name" value="SULFOQUINOVOSYL TRANSFERASE SQD2"/>
    <property type="match status" value="1"/>
</dbReference>
<evidence type="ECO:0000313" key="4">
    <source>
        <dbReference type="Proteomes" id="UP000667802"/>
    </source>
</evidence>
<proteinExistence type="predicted"/>
<dbReference type="PANTHER" id="PTHR45947:SF3">
    <property type="entry name" value="SULFOQUINOVOSYL TRANSFERASE SQD2"/>
    <property type="match status" value="1"/>
</dbReference>
<dbReference type="Pfam" id="PF00534">
    <property type="entry name" value="Glycos_transf_1"/>
    <property type="match status" value="1"/>
</dbReference>
<dbReference type="SUPFAM" id="SSF53756">
    <property type="entry name" value="UDP-Glycosyltransferase/glycogen phosphorylase"/>
    <property type="match status" value="1"/>
</dbReference>
<dbReference type="Proteomes" id="UP000667802">
    <property type="component" value="Unassembled WGS sequence"/>
</dbReference>
<keyword evidence="4" id="KW-1185">Reference proteome</keyword>
<dbReference type="Gene3D" id="3.40.50.2000">
    <property type="entry name" value="Glycogen Phosphorylase B"/>
    <property type="match status" value="2"/>
</dbReference>
<evidence type="ECO:0000313" key="3">
    <source>
        <dbReference type="EMBL" id="MDR9894333.1"/>
    </source>
</evidence>
<dbReference type="InterPro" id="IPR050194">
    <property type="entry name" value="Glycosyltransferase_grp1"/>
</dbReference>